<dbReference type="InterPro" id="IPR055120">
    <property type="entry name" value="Chs-1/2_IV_N"/>
</dbReference>
<dbReference type="GO" id="GO:0008362">
    <property type="term" value="P:chitin-based embryonic cuticle biosynthetic process"/>
    <property type="evidence" value="ECO:0007669"/>
    <property type="project" value="EnsemblMetazoa"/>
</dbReference>
<keyword evidence="2 5" id="KW-0812">Transmembrane</keyword>
<evidence type="ECO:0000256" key="4">
    <source>
        <dbReference type="SAM" id="MobiDB-lite"/>
    </source>
</evidence>
<proteinExistence type="predicted"/>
<evidence type="ECO:0000259" key="6">
    <source>
        <dbReference type="Pfam" id="PF23000"/>
    </source>
</evidence>
<evidence type="ECO:0000256" key="2">
    <source>
        <dbReference type="ARBA" id="ARBA00022692"/>
    </source>
</evidence>
<feature type="transmembrane region" description="Helical" evidence="5">
    <location>
        <begin position="362"/>
        <end position="380"/>
    </location>
</feature>
<dbReference type="Proteomes" id="UP000000304">
    <property type="component" value="Chromosome 3L"/>
</dbReference>
<dbReference type="GO" id="GO:0007443">
    <property type="term" value="P:Malpighian tubule morphogenesis"/>
    <property type="evidence" value="ECO:0007669"/>
    <property type="project" value="EnsemblMetazoa"/>
</dbReference>
<dbReference type="PhylomeDB" id="B4QKQ0"/>
<feature type="transmembrane region" description="Helical" evidence="5">
    <location>
        <begin position="285"/>
        <end position="303"/>
    </location>
</feature>
<feature type="transmembrane region" description="Helical" evidence="5">
    <location>
        <begin position="78"/>
        <end position="102"/>
    </location>
</feature>
<evidence type="ECO:0000313" key="7">
    <source>
        <dbReference type="EMBL" id="EDX11465.1"/>
    </source>
</evidence>
<dbReference type="PANTHER" id="PTHR22914:SF14">
    <property type="entry name" value="CHITIN SYNTHASE"/>
    <property type="match status" value="1"/>
</dbReference>
<dbReference type="Pfam" id="PF23000">
    <property type="entry name" value="ChitinSynthase_IV_N"/>
    <property type="match status" value="1"/>
</dbReference>
<dbReference type="STRING" id="7240.B4QKQ0"/>
<evidence type="ECO:0000256" key="1">
    <source>
        <dbReference type="ARBA" id="ARBA00004141"/>
    </source>
</evidence>
<keyword evidence="5" id="KW-1133">Transmembrane helix</keyword>
<feature type="transmembrane region" description="Helical" evidence="5">
    <location>
        <begin position="718"/>
        <end position="737"/>
    </location>
</feature>
<dbReference type="GO" id="GO:0016324">
    <property type="term" value="C:apical plasma membrane"/>
    <property type="evidence" value="ECO:0007669"/>
    <property type="project" value="EnsemblMetazoa"/>
</dbReference>
<gene>
    <name evidence="7" type="primary">Dsim\GD15013</name>
    <name evidence="7" type="ORF">Dsim_GD15013</name>
</gene>
<evidence type="ECO:0000256" key="3">
    <source>
        <dbReference type="ARBA" id="ARBA00023136"/>
    </source>
</evidence>
<dbReference type="EMBL" id="CM000363">
    <property type="protein sequence ID" value="EDX11465.1"/>
    <property type="molecule type" value="Genomic_DNA"/>
</dbReference>
<accession>B4QKQ0</accession>
<feature type="region of interest" description="Disordered" evidence="4">
    <location>
        <begin position="935"/>
        <end position="958"/>
    </location>
</feature>
<feature type="domain" description="Chitin synthase chs-1/2 N-terminal putative transporter" evidence="6">
    <location>
        <begin position="88"/>
        <end position="268"/>
    </location>
</feature>
<comment type="subcellular location">
    <subcellularLocation>
        <location evidence="1">Membrane</location>
        <topology evidence="1">Multi-pass membrane protein</topology>
    </subcellularLocation>
</comment>
<dbReference type="AlphaFoldDB" id="B4QKQ0"/>
<dbReference type="GO" id="GO:0001838">
    <property type="term" value="P:embryonic epithelial tube formation"/>
    <property type="evidence" value="ECO:0007669"/>
    <property type="project" value="EnsemblMetazoa"/>
</dbReference>
<protein>
    <submittedName>
        <fullName evidence="7">GD15013</fullName>
    </submittedName>
</protein>
<feature type="transmembrane region" description="Helical" evidence="5">
    <location>
        <begin position="606"/>
        <end position="632"/>
    </location>
</feature>
<dbReference type="InterPro" id="IPR004835">
    <property type="entry name" value="Chitin_synth"/>
</dbReference>
<reference evidence="7 8" key="1">
    <citation type="journal article" date="2007" name="Nature">
        <title>Evolution of genes and genomes on the Drosophila phylogeny.</title>
        <authorList>
            <consortium name="Drosophila 12 Genomes Consortium"/>
            <person name="Clark A.G."/>
            <person name="Eisen M.B."/>
            <person name="Smith D.R."/>
            <person name="Bergman C.M."/>
            <person name="Oliver B."/>
            <person name="Markow T.A."/>
            <person name="Kaufman T.C."/>
            <person name="Kellis M."/>
            <person name="Gelbart W."/>
            <person name="Iyer V.N."/>
            <person name="Pollard D.A."/>
            <person name="Sackton T.B."/>
            <person name="Larracuente A.M."/>
            <person name="Singh N.D."/>
            <person name="Abad J.P."/>
            <person name="Abt D.N."/>
            <person name="Adryan B."/>
            <person name="Aguade M."/>
            <person name="Akashi H."/>
            <person name="Anderson W.W."/>
            <person name="Aquadro C.F."/>
            <person name="Ardell D.H."/>
            <person name="Arguello R."/>
            <person name="Artieri C.G."/>
            <person name="Barbash D.A."/>
            <person name="Barker D."/>
            <person name="Barsanti P."/>
            <person name="Batterham P."/>
            <person name="Batzoglou S."/>
            <person name="Begun D."/>
            <person name="Bhutkar A."/>
            <person name="Blanco E."/>
            <person name="Bosak S.A."/>
            <person name="Bradley R.K."/>
            <person name="Brand A.D."/>
            <person name="Brent M.R."/>
            <person name="Brooks A.N."/>
            <person name="Brown R.H."/>
            <person name="Butlin R.K."/>
            <person name="Caggese C."/>
            <person name="Calvi B.R."/>
            <person name="Bernardo de Carvalho A."/>
            <person name="Caspi A."/>
            <person name="Castrezana S."/>
            <person name="Celniker S.E."/>
            <person name="Chang J.L."/>
            <person name="Chapple C."/>
            <person name="Chatterji S."/>
            <person name="Chinwalla A."/>
            <person name="Civetta A."/>
            <person name="Clifton S.W."/>
            <person name="Comeron J.M."/>
            <person name="Costello J.C."/>
            <person name="Coyne J.A."/>
            <person name="Daub J."/>
            <person name="David R.G."/>
            <person name="Delcher A.L."/>
            <person name="Delehaunty K."/>
            <person name="Do C.B."/>
            <person name="Ebling H."/>
            <person name="Edwards K."/>
            <person name="Eickbush T."/>
            <person name="Evans J.D."/>
            <person name="Filipski A."/>
            <person name="Findeiss S."/>
            <person name="Freyhult E."/>
            <person name="Fulton L."/>
            <person name="Fulton R."/>
            <person name="Garcia A.C."/>
            <person name="Gardiner A."/>
            <person name="Garfield D.A."/>
            <person name="Garvin B.E."/>
            <person name="Gibson G."/>
            <person name="Gilbert D."/>
            <person name="Gnerre S."/>
            <person name="Godfrey J."/>
            <person name="Good R."/>
            <person name="Gotea V."/>
            <person name="Gravely B."/>
            <person name="Greenberg A.J."/>
            <person name="Griffiths-Jones S."/>
            <person name="Gross S."/>
            <person name="Guigo R."/>
            <person name="Gustafson E.A."/>
            <person name="Haerty W."/>
            <person name="Hahn M.W."/>
            <person name="Halligan D.L."/>
            <person name="Halpern A.L."/>
            <person name="Halter G.M."/>
            <person name="Han M.V."/>
            <person name="Heger A."/>
            <person name="Hillier L."/>
            <person name="Hinrichs A.S."/>
            <person name="Holmes I."/>
            <person name="Hoskins R.A."/>
            <person name="Hubisz M.J."/>
            <person name="Hultmark D."/>
            <person name="Huntley M.A."/>
            <person name="Jaffe D.B."/>
            <person name="Jagadeeshan S."/>
            <person name="Jeck W.R."/>
            <person name="Johnson J."/>
            <person name="Jones C.D."/>
            <person name="Jordan W.C."/>
            <person name="Karpen G.H."/>
            <person name="Kataoka E."/>
            <person name="Keightley P.D."/>
            <person name="Kheradpour P."/>
            <person name="Kirkness E.F."/>
            <person name="Koerich L.B."/>
            <person name="Kristiansen K."/>
            <person name="Kudrna D."/>
            <person name="Kulathinal R.J."/>
            <person name="Kumar S."/>
            <person name="Kwok R."/>
            <person name="Lander E."/>
            <person name="Langley C.H."/>
            <person name="Lapoint R."/>
            <person name="Lazzaro B.P."/>
            <person name="Lee S.J."/>
            <person name="Levesque L."/>
            <person name="Li R."/>
            <person name="Lin C.F."/>
            <person name="Lin M.F."/>
            <person name="Lindblad-Toh K."/>
            <person name="Llopart A."/>
            <person name="Long M."/>
            <person name="Low L."/>
            <person name="Lozovsky E."/>
            <person name="Lu J."/>
            <person name="Luo M."/>
            <person name="Machado C.A."/>
            <person name="Makalowski W."/>
            <person name="Marzo M."/>
            <person name="Matsuda M."/>
            <person name="Matzkin L."/>
            <person name="McAllister B."/>
            <person name="McBride C.S."/>
            <person name="McKernan B."/>
            <person name="McKernan K."/>
            <person name="Mendez-Lago M."/>
            <person name="Minx P."/>
            <person name="Mollenhauer M.U."/>
            <person name="Montooth K."/>
            <person name="Mount S.M."/>
            <person name="Mu X."/>
            <person name="Myers E."/>
            <person name="Negre B."/>
            <person name="Newfeld S."/>
            <person name="Nielsen R."/>
            <person name="Noor M.A."/>
            <person name="O'Grady P."/>
            <person name="Pachter L."/>
            <person name="Papaceit M."/>
            <person name="Parisi M.J."/>
            <person name="Parisi M."/>
            <person name="Parts L."/>
            <person name="Pedersen J.S."/>
            <person name="Pesole G."/>
            <person name="Phillippy A.M."/>
            <person name="Ponting C.P."/>
            <person name="Pop M."/>
            <person name="Porcelli D."/>
            <person name="Powell J.R."/>
            <person name="Prohaska S."/>
            <person name="Pruitt K."/>
            <person name="Puig M."/>
            <person name="Quesneville H."/>
            <person name="Ram K.R."/>
            <person name="Rand D."/>
            <person name="Rasmussen M.D."/>
            <person name="Reed L.K."/>
            <person name="Reenan R."/>
            <person name="Reily A."/>
            <person name="Remington K.A."/>
            <person name="Rieger T.T."/>
            <person name="Ritchie M.G."/>
            <person name="Robin C."/>
            <person name="Rogers Y.H."/>
            <person name="Rohde C."/>
            <person name="Rozas J."/>
            <person name="Rubenfield M.J."/>
            <person name="Ruiz A."/>
            <person name="Russo S."/>
            <person name="Salzberg S.L."/>
            <person name="Sanchez-Gracia A."/>
            <person name="Saranga D.J."/>
            <person name="Sato H."/>
            <person name="Schaeffer S.W."/>
            <person name="Schatz M.C."/>
            <person name="Schlenke T."/>
            <person name="Schwartz R."/>
            <person name="Segarra C."/>
            <person name="Singh R.S."/>
            <person name="Sirot L."/>
            <person name="Sirota M."/>
            <person name="Sisneros N.B."/>
            <person name="Smith C.D."/>
            <person name="Smith T.F."/>
            <person name="Spieth J."/>
            <person name="Stage D.E."/>
            <person name="Stark A."/>
            <person name="Stephan W."/>
            <person name="Strausberg R.L."/>
            <person name="Strempel S."/>
            <person name="Sturgill D."/>
            <person name="Sutton G."/>
            <person name="Sutton G.G."/>
            <person name="Tao W."/>
            <person name="Teichmann S."/>
            <person name="Tobari Y.N."/>
            <person name="Tomimura Y."/>
            <person name="Tsolas J.M."/>
            <person name="Valente V.L."/>
            <person name="Venter E."/>
            <person name="Venter J.C."/>
            <person name="Vicario S."/>
            <person name="Vieira F.G."/>
            <person name="Vilella A.J."/>
            <person name="Villasante A."/>
            <person name="Walenz B."/>
            <person name="Wang J."/>
            <person name="Wasserman M."/>
            <person name="Watts T."/>
            <person name="Wilson D."/>
            <person name="Wilson R.K."/>
            <person name="Wing R.A."/>
            <person name="Wolfner M.F."/>
            <person name="Wong A."/>
            <person name="Wong G.K."/>
            <person name="Wu C.I."/>
            <person name="Wu G."/>
            <person name="Yamamoto D."/>
            <person name="Yang H.P."/>
            <person name="Yang S.P."/>
            <person name="Yorke J.A."/>
            <person name="Yoshida K."/>
            <person name="Zdobnov E."/>
            <person name="Zhang P."/>
            <person name="Zhang Y."/>
            <person name="Zimin A.V."/>
            <person name="Baldwin J."/>
            <person name="Abdouelleil A."/>
            <person name="Abdulkadir J."/>
            <person name="Abebe A."/>
            <person name="Abera B."/>
            <person name="Abreu J."/>
            <person name="Acer S.C."/>
            <person name="Aftuck L."/>
            <person name="Alexander A."/>
            <person name="An P."/>
            <person name="Anderson E."/>
            <person name="Anderson S."/>
            <person name="Arachi H."/>
            <person name="Azer M."/>
            <person name="Bachantsang P."/>
            <person name="Barry A."/>
            <person name="Bayul T."/>
            <person name="Berlin A."/>
            <person name="Bessette D."/>
            <person name="Bloom T."/>
            <person name="Blye J."/>
            <person name="Boguslavskiy L."/>
            <person name="Bonnet C."/>
            <person name="Boukhgalter B."/>
            <person name="Bourzgui I."/>
            <person name="Brown A."/>
            <person name="Cahill P."/>
            <person name="Channer S."/>
            <person name="Cheshatsang Y."/>
            <person name="Chuda L."/>
            <person name="Citroen M."/>
            <person name="Collymore A."/>
            <person name="Cooke P."/>
            <person name="Costello M."/>
            <person name="D'Aco K."/>
            <person name="Daza R."/>
            <person name="De Haan G."/>
            <person name="DeGray S."/>
            <person name="DeMaso C."/>
            <person name="Dhargay N."/>
            <person name="Dooley K."/>
            <person name="Dooley E."/>
            <person name="Doricent M."/>
            <person name="Dorje P."/>
            <person name="Dorjee K."/>
            <person name="Dupes A."/>
            <person name="Elong R."/>
            <person name="Falk J."/>
            <person name="Farina A."/>
            <person name="Faro S."/>
            <person name="Ferguson D."/>
            <person name="Fisher S."/>
            <person name="Foley C.D."/>
            <person name="Franke A."/>
            <person name="Friedrich D."/>
            <person name="Gadbois L."/>
            <person name="Gearin G."/>
            <person name="Gearin C.R."/>
            <person name="Giannoukos G."/>
            <person name="Goode T."/>
            <person name="Graham J."/>
            <person name="Grandbois E."/>
            <person name="Grewal S."/>
            <person name="Gyaltsen K."/>
            <person name="Hafez N."/>
            <person name="Hagos B."/>
            <person name="Hall J."/>
            <person name="Henson C."/>
            <person name="Hollinger A."/>
            <person name="Honan T."/>
            <person name="Huard M.D."/>
            <person name="Hughes L."/>
            <person name="Hurhula B."/>
            <person name="Husby M.E."/>
            <person name="Kamat A."/>
            <person name="Kanga B."/>
            <person name="Kashin S."/>
            <person name="Khazanovich D."/>
            <person name="Kisner P."/>
            <person name="Lance K."/>
            <person name="Lara M."/>
            <person name="Lee W."/>
            <person name="Lennon N."/>
            <person name="Letendre F."/>
            <person name="LeVine R."/>
            <person name="Lipovsky A."/>
            <person name="Liu X."/>
            <person name="Liu J."/>
            <person name="Liu S."/>
            <person name="Lokyitsang T."/>
            <person name="Lokyitsang Y."/>
            <person name="Lubonja R."/>
            <person name="Lui A."/>
            <person name="MacDonald P."/>
            <person name="Magnisalis V."/>
            <person name="Maru K."/>
            <person name="Matthews C."/>
            <person name="McCusker W."/>
            <person name="McDonough S."/>
            <person name="Mehta T."/>
            <person name="Meldrim J."/>
            <person name="Meneus L."/>
            <person name="Mihai O."/>
            <person name="Mihalev A."/>
            <person name="Mihova T."/>
            <person name="Mittelman R."/>
            <person name="Mlenga V."/>
            <person name="Montmayeur A."/>
            <person name="Mulrain L."/>
            <person name="Navidi A."/>
            <person name="Naylor J."/>
            <person name="Negash T."/>
            <person name="Nguyen T."/>
            <person name="Nguyen N."/>
            <person name="Nicol R."/>
            <person name="Norbu C."/>
            <person name="Norbu N."/>
            <person name="Novod N."/>
            <person name="O'Neill B."/>
            <person name="Osman S."/>
            <person name="Markiewicz E."/>
            <person name="Oyono O.L."/>
            <person name="Patti C."/>
            <person name="Phunkhang P."/>
            <person name="Pierre F."/>
            <person name="Priest M."/>
            <person name="Raghuraman S."/>
            <person name="Rege F."/>
            <person name="Reyes R."/>
            <person name="Rise C."/>
            <person name="Rogov P."/>
            <person name="Ross K."/>
            <person name="Ryan E."/>
            <person name="Settipalli S."/>
            <person name="Shea T."/>
            <person name="Sherpa N."/>
            <person name="Shi L."/>
            <person name="Shih D."/>
            <person name="Sparrow T."/>
            <person name="Spaulding J."/>
            <person name="Stalker J."/>
            <person name="Stange-Thomann N."/>
            <person name="Stavropoulos S."/>
            <person name="Stone C."/>
            <person name="Strader C."/>
            <person name="Tesfaye S."/>
            <person name="Thomson T."/>
            <person name="Thoulutsang Y."/>
            <person name="Thoulutsang D."/>
            <person name="Topham K."/>
            <person name="Topping I."/>
            <person name="Tsamla T."/>
            <person name="Vassiliev H."/>
            <person name="Vo A."/>
            <person name="Wangchuk T."/>
            <person name="Wangdi T."/>
            <person name="Weiand M."/>
            <person name="Wilkinson J."/>
            <person name="Wilson A."/>
            <person name="Yadav S."/>
            <person name="Young G."/>
            <person name="Yu Q."/>
            <person name="Zembek L."/>
            <person name="Zhong D."/>
            <person name="Zimmer A."/>
            <person name="Zwirko Z."/>
            <person name="Jaffe D.B."/>
            <person name="Alvarez P."/>
            <person name="Brockman W."/>
            <person name="Butler J."/>
            <person name="Chin C."/>
            <person name="Gnerre S."/>
            <person name="Grabherr M."/>
            <person name="Kleber M."/>
            <person name="Mauceli E."/>
            <person name="MacCallum I."/>
        </authorList>
    </citation>
    <scope>NUCLEOTIDE SEQUENCE [LARGE SCALE GENOMIC DNA]</scope>
    <source>
        <strain evidence="8">white501</strain>
    </source>
</reference>
<feature type="transmembrane region" description="Helical" evidence="5">
    <location>
        <begin position="777"/>
        <end position="798"/>
    </location>
</feature>
<dbReference type="GO" id="GO:0035159">
    <property type="term" value="P:regulation of tube length, open tracheal system"/>
    <property type="evidence" value="ECO:0007669"/>
    <property type="project" value="EnsemblMetazoa"/>
</dbReference>
<feature type="transmembrane region" description="Helical" evidence="5">
    <location>
        <begin position="117"/>
        <end position="136"/>
    </location>
</feature>
<dbReference type="GO" id="GO:0035149">
    <property type="term" value="P:lumen formation, open tracheal system"/>
    <property type="evidence" value="ECO:0007669"/>
    <property type="project" value="EnsemblMetazoa"/>
</dbReference>
<dbReference type="GO" id="GO:0005737">
    <property type="term" value="C:cytoplasm"/>
    <property type="evidence" value="ECO:0007669"/>
    <property type="project" value="EnsemblMetazoa"/>
</dbReference>
<dbReference type="GO" id="GO:0060439">
    <property type="term" value="P:trachea morphogenesis"/>
    <property type="evidence" value="ECO:0007669"/>
    <property type="project" value="EnsemblMetazoa"/>
</dbReference>
<evidence type="ECO:0000313" key="8">
    <source>
        <dbReference type="Proteomes" id="UP000000304"/>
    </source>
</evidence>
<feature type="transmembrane region" description="Helical" evidence="5">
    <location>
        <begin position="186"/>
        <end position="203"/>
    </location>
</feature>
<dbReference type="OrthoDB" id="370884at2759"/>
<keyword evidence="3 5" id="KW-0472">Membrane</keyword>
<dbReference type="OMA" id="WHIWHAH"/>
<dbReference type="GO" id="GO:0009611">
    <property type="term" value="P:response to wounding"/>
    <property type="evidence" value="ECO:0007669"/>
    <property type="project" value="EnsemblMetazoa"/>
</dbReference>
<organism evidence="7 8">
    <name type="scientific">Drosophila simulans</name>
    <name type="common">Fruit fly</name>
    <dbReference type="NCBI Taxonomy" id="7240"/>
    <lineage>
        <taxon>Eukaryota</taxon>
        <taxon>Metazoa</taxon>
        <taxon>Ecdysozoa</taxon>
        <taxon>Arthropoda</taxon>
        <taxon>Hexapoda</taxon>
        <taxon>Insecta</taxon>
        <taxon>Pterygota</taxon>
        <taxon>Neoptera</taxon>
        <taxon>Endopterygota</taxon>
        <taxon>Diptera</taxon>
        <taxon>Brachycera</taxon>
        <taxon>Muscomorpha</taxon>
        <taxon>Ephydroidea</taxon>
        <taxon>Drosophilidae</taxon>
        <taxon>Drosophila</taxon>
        <taxon>Sophophora</taxon>
    </lineage>
</organism>
<sequence length="986" mass="112184">MARSGEPNAECQSVLECPWDHIDMSGGDYESGDYFMRSRKQRDKPSLWDSFQDPPSKKTSGSDADWKKLQFCLKLFKLCIYLLVFAVVLATSVFANLCAAILRHGQVEAVASELDQIAWVWALIFAFTAPELLTFLRALRICMFKREQRPSGLEVGLVTLFELLHVVGLALLTFTVLPALDVTRGAILGCCVCFVPALLNLLTGTRVHWRSADSLVLGLSILALVAQGSVYLVWPSLSDSLEVQLLAIPLLLISFRWWENFANTHEAIAYIIRTIRCTRSRYHTYLYLAPLKVLVFAGMGFILHGHEFVEYFSRFRDAWRPHLITLVQSNGDPDALLSAQANVSITAPPRRTLFTMQSSPNAVFYALAAQVGAAYLCHIFGKFACKIKIQKFSYALPLSLAGPATVCLATFLAQLRASDPCSLHGLMPDYLSLLALGGSVEELGQRCLDYALWLWPLWWLAQVWTCLHIWQPHNDRNAPTEKLFVCPWYCGLLVDQCSMMNRRIVDWSEEYLAIKSDLTAPRDPVVALAADINASRDIQEEDKVPQLIVCATMWHETEDEMMEFLKSIVRLDEDQCARRMARTHLNGGKADDEYYELESFMHPQEFWALLCGVIYYITIPSMYMLLMIFSVFNMNDVSWGTREAPVLKDDGKDAADEASSYLPGWLNDPLLIDSELGEVSLMEQRFWKDLIKQYLKPLELSREQKQAMADGLKELRNMIAFAFVMVNAIFVLIVFLLQLKKEFLHLEWPIDPTDFVSFDRDNLMVGIYRQYKELDPIGLCFVIFFGLILIIQFLAMFFHRFATLCQLLATTQVDWFRTGGQFTDEDAATELKGSAVSIARKLQRPKRLFDDDEDGDPHYDEVMMNSLEGEHRESMVRRQTIFRLHETRDKQHSDYSNLVFNFERRFFGDDELNLKNLALNRKSVKLLQARRSAAKVNAAATPEGTPTPKAGKRPPVAPMAKKVSFTASNQNSMAIYDNGGYEHTEF</sequence>
<dbReference type="GO" id="GO:0035158">
    <property type="term" value="P:regulation of tube diameter, open tracheal system"/>
    <property type="evidence" value="ECO:0007669"/>
    <property type="project" value="EnsemblMetazoa"/>
</dbReference>
<feature type="transmembrane region" description="Helical" evidence="5">
    <location>
        <begin position="240"/>
        <end position="258"/>
    </location>
</feature>
<name>B4QKQ0_DROSI</name>
<dbReference type="GO" id="GO:0004100">
    <property type="term" value="F:chitin synthase activity"/>
    <property type="evidence" value="ECO:0007669"/>
    <property type="project" value="EnsemblMetazoa"/>
</dbReference>
<feature type="transmembrane region" description="Helical" evidence="5">
    <location>
        <begin position="215"/>
        <end position="234"/>
    </location>
</feature>
<feature type="transmembrane region" description="Helical" evidence="5">
    <location>
        <begin position="157"/>
        <end position="180"/>
    </location>
</feature>
<dbReference type="GO" id="GO:0006031">
    <property type="term" value="P:chitin biosynthetic process"/>
    <property type="evidence" value="ECO:0007669"/>
    <property type="project" value="EnsemblMetazoa"/>
</dbReference>
<keyword evidence="8" id="KW-1185">Reference proteome</keyword>
<evidence type="ECO:0000256" key="5">
    <source>
        <dbReference type="SAM" id="Phobius"/>
    </source>
</evidence>
<dbReference type="HOGENOM" id="CLU_302524_0_0_1"/>
<dbReference type="PANTHER" id="PTHR22914">
    <property type="entry name" value="CHITIN SYNTHASE"/>
    <property type="match status" value="1"/>
</dbReference>